<proteinExistence type="predicted"/>
<comment type="caution">
    <text evidence="2">The sequence shown here is derived from an EMBL/GenBank/DDBJ whole genome shotgun (WGS) entry which is preliminary data.</text>
</comment>
<name>A0ABY6Y8M5_9BURK</name>
<gene>
    <name evidence="2" type="ORF">BLA17378_08436</name>
</gene>
<organism evidence="2 3">
    <name type="scientific">Burkholderia aenigmatica</name>
    <dbReference type="NCBI Taxonomy" id="2015348"/>
    <lineage>
        <taxon>Bacteria</taxon>
        <taxon>Pseudomonadati</taxon>
        <taxon>Pseudomonadota</taxon>
        <taxon>Betaproteobacteria</taxon>
        <taxon>Burkholderiales</taxon>
        <taxon>Burkholderiaceae</taxon>
        <taxon>Burkholderia</taxon>
        <taxon>Burkholderia cepacia complex</taxon>
    </lineage>
</organism>
<evidence type="ECO:0000313" key="2">
    <source>
        <dbReference type="EMBL" id="VWD46829.1"/>
    </source>
</evidence>
<protein>
    <submittedName>
        <fullName evidence="2">Uncharacterized protein</fullName>
    </submittedName>
</protein>
<accession>A0ABY6Y8M5</accession>
<evidence type="ECO:0000256" key="1">
    <source>
        <dbReference type="SAM" id="MobiDB-lite"/>
    </source>
</evidence>
<dbReference type="Proteomes" id="UP000494120">
    <property type="component" value="Unassembled WGS sequence"/>
</dbReference>
<dbReference type="EMBL" id="CABVQG010000071">
    <property type="protein sequence ID" value="VWD46829.1"/>
    <property type="molecule type" value="Genomic_DNA"/>
</dbReference>
<keyword evidence="3" id="KW-1185">Reference proteome</keyword>
<sequence>MGREAVIAAQALATTWVIVMPGRWILIVISGPCGDKIGHGMRGRGGKRPAGCGFGRSRIWQFSEMGEQSACHAGAIGVRVAKFERWLPGHRFLLFRGACRAAAGDSGRTQGRARCESGHTGVGEPSDSAQQIVKHDAAPSPIVVADRNPPRMPERCIPAVDRTVSIDGS</sequence>
<feature type="region of interest" description="Disordered" evidence="1">
    <location>
        <begin position="106"/>
        <end position="130"/>
    </location>
</feature>
<reference evidence="2 3" key="1">
    <citation type="submission" date="2019-09" db="EMBL/GenBank/DDBJ databases">
        <authorList>
            <person name="Depoorter E."/>
        </authorList>
    </citation>
    <scope>NUCLEOTIDE SEQUENCE [LARGE SCALE GENOMIC DNA]</scope>
    <source>
        <strain evidence="2 3">R-17378</strain>
    </source>
</reference>
<evidence type="ECO:0000313" key="3">
    <source>
        <dbReference type="Proteomes" id="UP000494120"/>
    </source>
</evidence>